<evidence type="ECO:0000259" key="1">
    <source>
        <dbReference type="Pfam" id="PF06985"/>
    </source>
</evidence>
<evidence type="ECO:0000313" key="4">
    <source>
        <dbReference type="Proteomes" id="UP000053989"/>
    </source>
</evidence>
<sequence>MITAKIDMHLCSMRLINVKAFLEREGLIRRGKRVDRRAKVLEFGDDEVTEYAILSHRWTEQEVDYNEVVKLAKMDEEERSEIRQRDGYRKILQSCEQAKKDGYKWLWIDTCCIDKRSSAELSEAINSMCRWYENSRICYAYLHDVHDSSFPIAWDDETYPKSTGGWPEWFSRGWTLQEMIAPRDVQFFNKDWHSIGDKRSLSSTLEVITRVPQHILKEGLSSNRPCVAQIISWAANRRTTRVEDRAYSLMGLLDVNMPMLYGKGKKAFHRLQLEIIRASNDQSIFAWGCSPTNVRAGSILADDPSFFRDCAKMELMNRDEFIGSLKKRFPGEELPSIEDDRFGTFPVTNRGIQIWLFLCPHVDSDPVFQAWLPCRSHPSVPPVAIHLALWESTYYRYTAAGRGQMGRLQLRHVSLRYQDTPRRNSTFEIDDSVMLKEGFTSLVTCPERLITGNTVTVSTTDPVCVKLYSCRQEYHFVVSFGQCFGQNWIHVVCGGPDNPLSLCSSSYFQMLARAPKYAQSMNKACSGAAGYRVCIMETRIPQSTWILQTSCVMWNSSRMCGVRLEVFRDPGFGDVSGEWRGFDVDGTDDSNRDWRGLMIPHRPTEQRSCEPFLDGVSMKFSYAPNIIKLGDYGHFTDSGYFRCEGNLLADCKSLSLKANIAPREHKIFTRSRLHIDSAIMSGLVMAYDSGAFIPLYKPLCQSLPANDDFKSLLVSLSTRLTNRYLVTGVIQCPPRLPGFGTEQWYNIAKPFVWHRNSEGAFSVVGGAMRWNAG</sequence>
<dbReference type="InterPro" id="IPR010730">
    <property type="entry name" value="HET"/>
</dbReference>
<evidence type="ECO:0000313" key="3">
    <source>
        <dbReference type="EMBL" id="KIM56606.1"/>
    </source>
</evidence>
<feature type="domain" description="Heterokaryon incompatibility" evidence="1">
    <location>
        <begin position="51"/>
        <end position="149"/>
    </location>
</feature>
<reference evidence="4" key="2">
    <citation type="submission" date="2015-01" db="EMBL/GenBank/DDBJ databases">
        <title>Evolutionary Origins and Diversification of the Mycorrhizal Mutualists.</title>
        <authorList>
            <consortium name="DOE Joint Genome Institute"/>
            <consortium name="Mycorrhizal Genomics Consortium"/>
            <person name="Kohler A."/>
            <person name="Kuo A."/>
            <person name="Nagy L.G."/>
            <person name="Floudas D."/>
            <person name="Copeland A."/>
            <person name="Barry K.W."/>
            <person name="Cichocki N."/>
            <person name="Veneault-Fourrey C."/>
            <person name="LaButti K."/>
            <person name="Lindquist E.A."/>
            <person name="Lipzen A."/>
            <person name="Lundell T."/>
            <person name="Morin E."/>
            <person name="Murat C."/>
            <person name="Riley R."/>
            <person name="Ohm R."/>
            <person name="Sun H."/>
            <person name="Tunlid A."/>
            <person name="Henrissat B."/>
            <person name="Grigoriev I.V."/>
            <person name="Hibbett D.S."/>
            <person name="Martin F."/>
        </authorList>
    </citation>
    <scope>NUCLEOTIDE SEQUENCE [LARGE SCALE GENOMIC DNA]</scope>
    <source>
        <strain evidence="4">Foug A</strain>
    </source>
</reference>
<dbReference type="OrthoDB" id="5122891at2759"/>
<dbReference type="Pfam" id="PF26640">
    <property type="entry name" value="DUF8212"/>
    <property type="match status" value="1"/>
</dbReference>
<keyword evidence="4" id="KW-1185">Reference proteome</keyword>
<gene>
    <name evidence="3" type="ORF">SCLCIDRAFT_235026</name>
</gene>
<dbReference type="InParanoid" id="A0A0C3DKN0"/>
<protein>
    <submittedName>
        <fullName evidence="3">Uncharacterized protein</fullName>
    </submittedName>
</protein>
<dbReference type="InterPro" id="IPR058525">
    <property type="entry name" value="DUF8212"/>
</dbReference>
<organism evidence="3 4">
    <name type="scientific">Scleroderma citrinum Foug A</name>
    <dbReference type="NCBI Taxonomy" id="1036808"/>
    <lineage>
        <taxon>Eukaryota</taxon>
        <taxon>Fungi</taxon>
        <taxon>Dikarya</taxon>
        <taxon>Basidiomycota</taxon>
        <taxon>Agaricomycotina</taxon>
        <taxon>Agaricomycetes</taxon>
        <taxon>Agaricomycetidae</taxon>
        <taxon>Boletales</taxon>
        <taxon>Sclerodermatineae</taxon>
        <taxon>Sclerodermataceae</taxon>
        <taxon>Scleroderma</taxon>
    </lineage>
</organism>
<name>A0A0C3DKN0_9AGAM</name>
<dbReference type="HOGENOM" id="CLU_000288_138_12_1"/>
<dbReference type="PANTHER" id="PTHR10622">
    <property type="entry name" value="HET DOMAIN-CONTAINING PROTEIN"/>
    <property type="match status" value="1"/>
</dbReference>
<dbReference type="Pfam" id="PF06985">
    <property type="entry name" value="HET"/>
    <property type="match status" value="1"/>
</dbReference>
<evidence type="ECO:0000259" key="2">
    <source>
        <dbReference type="Pfam" id="PF26640"/>
    </source>
</evidence>
<dbReference type="EMBL" id="KN822113">
    <property type="protein sequence ID" value="KIM56606.1"/>
    <property type="molecule type" value="Genomic_DNA"/>
</dbReference>
<proteinExistence type="predicted"/>
<feature type="domain" description="DUF8212" evidence="2">
    <location>
        <begin position="266"/>
        <end position="288"/>
    </location>
</feature>
<dbReference type="AlphaFoldDB" id="A0A0C3DKN0"/>
<dbReference type="PANTHER" id="PTHR10622:SF12">
    <property type="entry name" value="HET DOMAIN-CONTAINING PROTEIN"/>
    <property type="match status" value="1"/>
</dbReference>
<dbReference type="STRING" id="1036808.A0A0C3DKN0"/>
<dbReference type="Proteomes" id="UP000053989">
    <property type="component" value="Unassembled WGS sequence"/>
</dbReference>
<accession>A0A0C3DKN0</accession>
<reference evidence="3 4" key="1">
    <citation type="submission" date="2014-04" db="EMBL/GenBank/DDBJ databases">
        <authorList>
            <consortium name="DOE Joint Genome Institute"/>
            <person name="Kuo A."/>
            <person name="Kohler A."/>
            <person name="Nagy L.G."/>
            <person name="Floudas D."/>
            <person name="Copeland A."/>
            <person name="Barry K.W."/>
            <person name="Cichocki N."/>
            <person name="Veneault-Fourrey C."/>
            <person name="LaButti K."/>
            <person name="Lindquist E.A."/>
            <person name="Lipzen A."/>
            <person name="Lundell T."/>
            <person name="Morin E."/>
            <person name="Murat C."/>
            <person name="Sun H."/>
            <person name="Tunlid A."/>
            <person name="Henrissat B."/>
            <person name="Grigoriev I.V."/>
            <person name="Hibbett D.S."/>
            <person name="Martin F."/>
            <person name="Nordberg H.P."/>
            <person name="Cantor M.N."/>
            <person name="Hua S.X."/>
        </authorList>
    </citation>
    <scope>NUCLEOTIDE SEQUENCE [LARGE SCALE GENOMIC DNA]</scope>
    <source>
        <strain evidence="3 4">Foug A</strain>
    </source>
</reference>